<dbReference type="Proteomes" id="UP001165960">
    <property type="component" value="Unassembled WGS sequence"/>
</dbReference>
<comment type="caution">
    <text evidence="1">The sequence shown here is derived from an EMBL/GenBank/DDBJ whole genome shotgun (WGS) entry which is preliminary data.</text>
</comment>
<accession>A0ACC2U705</accession>
<protein>
    <submittedName>
        <fullName evidence="1">Uncharacterized protein</fullName>
    </submittedName>
</protein>
<name>A0ACC2U705_9FUNG</name>
<reference evidence="1" key="1">
    <citation type="submission" date="2022-04" db="EMBL/GenBank/DDBJ databases">
        <title>Genome of the entomopathogenic fungus Entomophthora muscae.</title>
        <authorList>
            <person name="Elya C."/>
            <person name="Lovett B.R."/>
            <person name="Lee E."/>
            <person name="Macias A.M."/>
            <person name="Hajek A.E."/>
            <person name="De Bivort B.L."/>
            <person name="Kasson M.T."/>
            <person name="De Fine Licht H.H."/>
            <person name="Stajich J.E."/>
        </authorList>
    </citation>
    <scope>NUCLEOTIDE SEQUENCE</scope>
    <source>
        <strain evidence="1">Berkeley</strain>
    </source>
</reference>
<evidence type="ECO:0000313" key="1">
    <source>
        <dbReference type="EMBL" id="KAJ9082603.1"/>
    </source>
</evidence>
<organism evidence="1 2">
    <name type="scientific">Entomophthora muscae</name>
    <dbReference type="NCBI Taxonomy" id="34485"/>
    <lineage>
        <taxon>Eukaryota</taxon>
        <taxon>Fungi</taxon>
        <taxon>Fungi incertae sedis</taxon>
        <taxon>Zoopagomycota</taxon>
        <taxon>Entomophthoromycotina</taxon>
        <taxon>Entomophthoromycetes</taxon>
        <taxon>Entomophthorales</taxon>
        <taxon>Entomophthoraceae</taxon>
        <taxon>Entomophthora</taxon>
    </lineage>
</organism>
<sequence>MSFISEDNFDIVEEQYQELLQSQAADQESTTAMAPVYTQFNASYEEAKLYVLPGPSTGEFSNSQYGASQDQIQPETVPHFGDWETMSPSNPIVGFLSTSPQVCPGL</sequence>
<gene>
    <name evidence="1" type="ORF">DSO57_1002978</name>
</gene>
<proteinExistence type="predicted"/>
<keyword evidence="2" id="KW-1185">Reference proteome</keyword>
<dbReference type="EMBL" id="QTSX02001427">
    <property type="protein sequence ID" value="KAJ9082603.1"/>
    <property type="molecule type" value="Genomic_DNA"/>
</dbReference>
<evidence type="ECO:0000313" key="2">
    <source>
        <dbReference type="Proteomes" id="UP001165960"/>
    </source>
</evidence>